<dbReference type="Proteomes" id="UP000319783">
    <property type="component" value="Unassembled WGS sequence"/>
</dbReference>
<organism evidence="1 2">
    <name type="scientific">Candidatus Jettenia ecosi</name>
    <dbReference type="NCBI Taxonomy" id="2494326"/>
    <lineage>
        <taxon>Bacteria</taxon>
        <taxon>Pseudomonadati</taxon>
        <taxon>Planctomycetota</taxon>
        <taxon>Candidatus Brocadiia</taxon>
        <taxon>Candidatus Brocadiales</taxon>
        <taxon>Candidatus Brocadiaceae</taxon>
        <taxon>Candidatus Jettenia</taxon>
    </lineage>
</organism>
<reference evidence="1 2" key="1">
    <citation type="submission" date="2019-04" db="EMBL/GenBank/DDBJ databases">
        <title>Genome of a novel bacterium Candidatus Jettenia ecosi reconstructed from metagenome of an anammox bioreactor.</title>
        <authorList>
            <person name="Mardanov A.V."/>
            <person name="Beletsky A.V."/>
            <person name="Ravin N.V."/>
            <person name="Botchkova E.A."/>
            <person name="Litti Y.V."/>
            <person name="Nozhevnikova A.N."/>
        </authorList>
    </citation>
    <scope>NUCLEOTIDE SEQUENCE [LARGE SCALE GENOMIC DNA]</scope>
    <source>
        <strain evidence="1">J2</strain>
    </source>
</reference>
<evidence type="ECO:0000313" key="2">
    <source>
        <dbReference type="Proteomes" id="UP000319783"/>
    </source>
</evidence>
<dbReference type="AlphaFoldDB" id="A0A533QF99"/>
<gene>
    <name evidence="1" type="ORF">JETT_0265</name>
</gene>
<evidence type="ECO:0000313" key="1">
    <source>
        <dbReference type="EMBL" id="TLD43447.1"/>
    </source>
</evidence>
<proteinExistence type="predicted"/>
<accession>A0A533QF99</accession>
<protein>
    <submittedName>
        <fullName evidence="1">Uncharacterized protein</fullName>
    </submittedName>
</protein>
<comment type="caution">
    <text evidence="1">The sequence shown here is derived from an EMBL/GenBank/DDBJ whole genome shotgun (WGS) entry which is preliminary data.</text>
</comment>
<sequence length="46" mass="5201">MESVEAEVVYKQIAERNKNANIADVLTGLLLGNLKLNCLRQQLMKK</sequence>
<name>A0A533QF99_9BACT</name>
<dbReference type="EMBL" id="SULG01000003">
    <property type="protein sequence ID" value="TLD43447.1"/>
    <property type="molecule type" value="Genomic_DNA"/>
</dbReference>